<evidence type="ECO:0000256" key="1">
    <source>
        <dbReference type="ARBA" id="ARBA00007261"/>
    </source>
</evidence>
<gene>
    <name evidence="6" type="ORF">A0123_00730</name>
</gene>
<keyword evidence="2" id="KW-0482">Metalloprotease</keyword>
<feature type="domain" description="Peptidase M16 C-terminal" evidence="5">
    <location>
        <begin position="651"/>
        <end position="830"/>
    </location>
</feature>
<keyword evidence="3" id="KW-0732">Signal</keyword>
<feature type="signal peptide" evidence="3">
    <location>
        <begin position="1"/>
        <end position="28"/>
    </location>
</feature>
<dbReference type="InterPro" id="IPR007863">
    <property type="entry name" value="Peptidase_M16_C"/>
</dbReference>
<protein>
    <submittedName>
        <fullName evidence="6">Peptidase M16</fullName>
    </submittedName>
</protein>
<name>A0A1B6VLD5_9PROT</name>
<dbReference type="AlphaFoldDB" id="A0A1B6VLD5"/>
<evidence type="ECO:0000259" key="5">
    <source>
        <dbReference type="Pfam" id="PF05193"/>
    </source>
</evidence>
<proteinExistence type="inferred from homology"/>
<dbReference type="Proteomes" id="UP000077786">
    <property type="component" value="Unassembled WGS sequence"/>
</dbReference>
<evidence type="ECO:0000259" key="4">
    <source>
        <dbReference type="Pfam" id="PF00675"/>
    </source>
</evidence>
<dbReference type="Gene3D" id="3.30.830.10">
    <property type="entry name" value="Metalloenzyme, LuxS/M16 peptidase-like"/>
    <property type="match status" value="4"/>
</dbReference>
<evidence type="ECO:0000256" key="3">
    <source>
        <dbReference type="SAM" id="SignalP"/>
    </source>
</evidence>
<dbReference type="PATRIC" id="fig|38307.3.peg.750"/>
<reference evidence="6 7" key="1">
    <citation type="submission" date="2016-03" db="EMBL/GenBank/DDBJ databases">
        <title>Draft genome sequence of Gluconobacter cerinus strain CECT 9110.</title>
        <authorList>
            <person name="Sainz F."/>
            <person name="Mas A."/>
            <person name="Torija M.J."/>
        </authorList>
    </citation>
    <scope>NUCLEOTIDE SEQUENCE [LARGE SCALE GENOMIC DNA]</scope>
    <source>
        <strain evidence="6 7">CECT 9110</strain>
    </source>
</reference>
<dbReference type="RefSeq" id="WP_064273611.1">
    <property type="nucleotide sequence ID" value="NZ_LUTU01000005.1"/>
</dbReference>
<feature type="chain" id="PRO_5008590172" evidence="3">
    <location>
        <begin position="29"/>
        <end position="899"/>
    </location>
</feature>
<evidence type="ECO:0000313" key="6">
    <source>
        <dbReference type="EMBL" id="OAJ68029.1"/>
    </source>
</evidence>
<keyword evidence="2" id="KW-0378">Hydrolase</keyword>
<keyword evidence="2" id="KW-0645">Protease</keyword>
<organism evidence="6 7">
    <name type="scientific">Gluconobacter cerinus</name>
    <dbReference type="NCBI Taxonomy" id="38307"/>
    <lineage>
        <taxon>Bacteria</taxon>
        <taxon>Pseudomonadati</taxon>
        <taxon>Pseudomonadota</taxon>
        <taxon>Alphaproteobacteria</taxon>
        <taxon>Acetobacterales</taxon>
        <taxon>Acetobacteraceae</taxon>
        <taxon>Gluconobacter</taxon>
    </lineage>
</organism>
<feature type="domain" description="Peptidase M16 N-terminal" evidence="4">
    <location>
        <begin position="53"/>
        <end position="200"/>
    </location>
</feature>
<dbReference type="InterPro" id="IPR050361">
    <property type="entry name" value="MPP/UQCRC_Complex"/>
</dbReference>
<feature type="domain" description="Peptidase M16 C-terminal" evidence="5">
    <location>
        <begin position="211"/>
        <end position="378"/>
    </location>
</feature>
<evidence type="ECO:0000313" key="7">
    <source>
        <dbReference type="Proteomes" id="UP000077786"/>
    </source>
</evidence>
<dbReference type="PANTHER" id="PTHR11851">
    <property type="entry name" value="METALLOPROTEASE"/>
    <property type="match status" value="1"/>
</dbReference>
<dbReference type="GO" id="GO:0046872">
    <property type="term" value="F:metal ion binding"/>
    <property type="evidence" value="ECO:0007669"/>
    <property type="project" value="InterPro"/>
</dbReference>
<evidence type="ECO:0000256" key="2">
    <source>
        <dbReference type="ARBA" id="ARBA00023049"/>
    </source>
</evidence>
<dbReference type="SUPFAM" id="SSF63411">
    <property type="entry name" value="LuxS/MPP-like metallohydrolase"/>
    <property type="match status" value="4"/>
</dbReference>
<dbReference type="EMBL" id="LUTU01000005">
    <property type="protein sequence ID" value="OAJ68029.1"/>
    <property type="molecule type" value="Genomic_DNA"/>
</dbReference>
<comment type="caution">
    <text evidence="6">The sequence shown here is derived from an EMBL/GenBank/DDBJ whole genome shotgun (WGS) entry which is preliminary data.</text>
</comment>
<dbReference type="InterPro" id="IPR011765">
    <property type="entry name" value="Pept_M16_N"/>
</dbReference>
<dbReference type="PANTHER" id="PTHR11851:SF49">
    <property type="entry name" value="MITOCHONDRIAL-PROCESSING PEPTIDASE SUBUNIT ALPHA"/>
    <property type="match status" value="1"/>
</dbReference>
<dbReference type="Pfam" id="PF00675">
    <property type="entry name" value="Peptidase_M16"/>
    <property type="match status" value="1"/>
</dbReference>
<dbReference type="Pfam" id="PF05193">
    <property type="entry name" value="Peptidase_M16_C"/>
    <property type="match status" value="2"/>
</dbReference>
<dbReference type="OrthoDB" id="9811314at2"/>
<comment type="similarity">
    <text evidence="1">Belongs to the peptidase M16 family.</text>
</comment>
<dbReference type="InterPro" id="IPR011249">
    <property type="entry name" value="Metalloenz_LuxS/M16"/>
</dbReference>
<accession>A0A1B6VLD5</accession>
<sequence>MPGFSRLTRVTLLAASMLAPPLLTGAHAAPAVPQAATAAPASVTRATLPNGLRVVIVRDTLAPVVQTMLNYEVGSVNAPKGFPGTAHALEHMMFNGSETLSRDQLSTISAQLGNNDNADTTSDVTQYYFKAPAADLDVLLRIEAGRMRGLNITEKEWAHERGAIEQEVSRDLSSPIYRYLSQVRAALYAGTPYEHDALGTRPSFDATTAPLLKQFYNSWYAPNNAILVITGDVDPQDTLKKVQAAFGNIKAATLPARAAVTPTPAKAQSLSLDTDLPIGLVTMAWRMPGQRDPNYAAVTLLADAIASQRSVLFGLVPDGKALDAGFMYDPDAQAGLAVAYAGFPKGANPDELRRTLASLMDGFRKDGIPADLIEAARRKEIASLEFNANSISELAENWSQAVAIQHLESPDDMIAAFRNVTKAQVDELAKTLLDPQHAISATLTPSEKGKAIGGKGFGGAESFNTPPSGKVSLPAWAEEALARLSIPAAAPLPKAYTLSNGLHLLVQPEHVSHTVELIGSIRQNASLQQPAGKEGVAGLTSDMFLYGSTSHDRLALASALDDISADESAGPGFSLSTLTQNFSKGLSLLAEHELHPAFPEKAFHVTQMEAIQARAGELQSPTYRFGRATRRALVPATDPTLREATPATLSKITLADVKAYYTATYRPDLTTIVVVGDISPEDAHEQVEKAFGGWKAEGPAPVVDLPSIPLSKASQAVVADPGRSQDDVKLVETIGMKVTDPDRHALAVGNEILGDGFSSRLMQDLRVRTGYVYGAGSAFSYSRTRGSFGISFGADPDKVNKARALAIKDVQDMRSQPVSQESLDLAKASLLRRQPMARASFGALAGSYLDLIDLGLPLNAPAEAAQAIYDMTPAQVQAAFSKWVRPDDLAQIVLGPQPK</sequence>